<comment type="caution">
    <text evidence="12">The sequence shown here is derived from an EMBL/GenBank/DDBJ whole genome shotgun (WGS) entry which is preliminary data.</text>
</comment>
<evidence type="ECO:0000256" key="1">
    <source>
        <dbReference type="ARBA" id="ARBA00000900"/>
    </source>
</evidence>
<feature type="domain" description="UBR-type" evidence="11">
    <location>
        <begin position="90"/>
        <end position="163"/>
    </location>
</feature>
<dbReference type="CDD" id="cd19673">
    <property type="entry name" value="UBR-box_UBR3"/>
    <property type="match status" value="1"/>
</dbReference>
<comment type="function">
    <text evidence="10">Ubiquitin ligase protein which is a component of the N-end rule pathway. Recognizes and binds to proteins bearing specific N-terminal residues that are destabilizing according to the N-end rule, leading to their ubiquitination and subsequent degradation.</text>
</comment>
<keyword evidence="7 10" id="KW-0862">Zinc</keyword>
<comment type="similarity">
    <text evidence="8 10">Belongs to the E3 ubiquitin-protein ligase UBR1-like family.</text>
</comment>
<dbReference type="Pfam" id="PF22960">
    <property type="entry name" value="WHD_UBR1"/>
    <property type="match status" value="1"/>
</dbReference>
<keyword evidence="6 10" id="KW-0833">Ubl conjugation pathway</keyword>
<accession>A0A2V1AZP4</accession>
<dbReference type="SMART" id="SM00396">
    <property type="entry name" value="ZnF_UBR1"/>
    <property type="match status" value="1"/>
</dbReference>
<dbReference type="GO" id="GO:0016567">
    <property type="term" value="P:protein ubiquitination"/>
    <property type="evidence" value="ECO:0007669"/>
    <property type="project" value="UniProtKB-UniRule"/>
</dbReference>
<evidence type="ECO:0000256" key="4">
    <source>
        <dbReference type="ARBA" id="ARBA00022723"/>
    </source>
</evidence>
<dbReference type="PROSITE" id="PS51157">
    <property type="entry name" value="ZF_UBR"/>
    <property type="match status" value="1"/>
</dbReference>
<evidence type="ECO:0000259" key="11">
    <source>
        <dbReference type="PROSITE" id="PS51157"/>
    </source>
</evidence>
<dbReference type="PANTHER" id="PTHR21497">
    <property type="entry name" value="UBIQUITIN LIGASE E3 ALPHA-RELATED"/>
    <property type="match status" value="1"/>
</dbReference>
<keyword evidence="13" id="KW-1185">Reference proteome</keyword>
<dbReference type="FunFam" id="2.10.110.30:FF:000002">
    <property type="entry name" value="Putative e3 ubiquitin-protein ligase ubr3"/>
    <property type="match status" value="1"/>
</dbReference>
<proteinExistence type="inferred from homology"/>
<keyword evidence="3 10" id="KW-0808">Transferase</keyword>
<organism evidence="12 13">
    <name type="scientific">Candidozyma haemuli</name>
    <dbReference type="NCBI Taxonomy" id="45357"/>
    <lineage>
        <taxon>Eukaryota</taxon>
        <taxon>Fungi</taxon>
        <taxon>Dikarya</taxon>
        <taxon>Ascomycota</taxon>
        <taxon>Saccharomycotina</taxon>
        <taxon>Pichiomycetes</taxon>
        <taxon>Metschnikowiaceae</taxon>
        <taxon>Candidozyma</taxon>
    </lineage>
</organism>
<dbReference type="EMBL" id="PKFO01000010">
    <property type="protein sequence ID" value="PVH23325.1"/>
    <property type="molecule type" value="Genomic_DNA"/>
</dbReference>
<dbReference type="InterPro" id="IPR044046">
    <property type="entry name" value="E3_ligase_UBR-like_C"/>
</dbReference>
<evidence type="ECO:0000313" key="13">
    <source>
        <dbReference type="Proteomes" id="UP000244309"/>
    </source>
</evidence>
<dbReference type="GO" id="GO:0005737">
    <property type="term" value="C:cytoplasm"/>
    <property type="evidence" value="ECO:0007669"/>
    <property type="project" value="TreeGrafter"/>
</dbReference>
<evidence type="ECO:0000256" key="10">
    <source>
        <dbReference type="RuleBase" id="RU366018"/>
    </source>
</evidence>
<dbReference type="OrthoDB" id="26387at2759"/>
<dbReference type="InterPro" id="IPR003126">
    <property type="entry name" value="Znf_UBR"/>
</dbReference>
<protein>
    <recommendedName>
        <fullName evidence="10">E3 ubiquitin-protein ligase</fullName>
        <ecNumber evidence="10">2.3.2.27</ecNumber>
    </recommendedName>
</protein>
<comment type="catalytic activity">
    <reaction evidence="1 10">
        <text>S-ubiquitinyl-[E2 ubiquitin-conjugating enzyme]-L-cysteine + [acceptor protein]-L-lysine = [E2 ubiquitin-conjugating enzyme]-L-cysteine + N(6)-ubiquitinyl-[acceptor protein]-L-lysine.</text>
        <dbReference type="EC" id="2.3.2.27"/>
    </reaction>
</comment>
<dbReference type="GO" id="GO:0071596">
    <property type="term" value="P:ubiquitin-dependent protein catabolic process via the N-end rule pathway"/>
    <property type="evidence" value="ECO:0007669"/>
    <property type="project" value="UniProtKB-UniRule"/>
</dbReference>
<dbReference type="GO" id="GO:0061630">
    <property type="term" value="F:ubiquitin protein ligase activity"/>
    <property type="evidence" value="ECO:0007669"/>
    <property type="project" value="UniProtKB-UniRule"/>
</dbReference>
<dbReference type="Pfam" id="PF18995">
    <property type="entry name" value="PRT6_C"/>
    <property type="match status" value="1"/>
</dbReference>
<evidence type="ECO:0000256" key="2">
    <source>
        <dbReference type="ARBA" id="ARBA00004906"/>
    </source>
</evidence>
<dbReference type="UniPathway" id="UPA00143"/>
<dbReference type="PANTHER" id="PTHR21497:SF26">
    <property type="entry name" value="E3 UBIQUITIN-PROTEIN LIGASE UBR1"/>
    <property type="match status" value="1"/>
</dbReference>
<evidence type="ECO:0000256" key="7">
    <source>
        <dbReference type="ARBA" id="ARBA00022833"/>
    </source>
</evidence>
<dbReference type="InterPro" id="IPR055194">
    <property type="entry name" value="UBR1-like_WH"/>
</dbReference>
<dbReference type="Pfam" id="PF02207">
    <property type="entry name" value="zf-UBR"/>
    <property type="match status" value="1"/>
</dbReference>
<evidence type="ECO:0000256" key="6">
    <source>
        <dbReference type="ARBA" id="ARBA00022786"/>
    </source>
</evidence>
<dbReference type="RefSeq" id="XP_025344265.1">
    <property type="nucleotide sequence ID" value="XM_025486715.1"/>
</dbReference>
<dbReference type="GO" id="GO:0008270">
    <property type="term" value="F:zinc ion binding"/>
    <property type="evidence" value="ECO:0007669"/>
    <property type="project" value="UniProtKB-UniRule"/>
</dbReference>
<name>A0A2V1AZP4_9ASCO</name>
<feature type="zinc finger region" description="UBR-type" evidence="9">
    <location>
        <begin position="90"/>
        <end position="163"/>
    </location>
</feature>
<reference evidence="12 13" key="1">
    <citation type="submission" date="2017-12" db="EMBL/GenBank/DDBJ databases">
        <title>Genome Sequence of a Multidrug-Resistant Candida haemulonii Isolate from a Patient with Chronic Leg Ulcers in Israel.</title>
        <authorList>
            <person name="Chow N.A."/>
            <person name="Gade L."/>
            <person name="Batra D."/>
            <person name="Rowe L.A."/>
            <person name="Ben-Ami R."/>
            <person name="Loparev V.N."/>
            <person name="Litvintseva A.P."/>
        </authorList>
    </citation>
    <scope>NUCLEOTIDE SEQUENCE [LARGE SCALE GENOMIC DNA]</scope>
    <source>
        <strain evidence="12 13">B11899</strain>
    </source>
</reference>
<dbReference type="Proteomes" id="UP000244309">
    <property type="component" value="Unassembled WGS sequence"/>
</dbReference>
<dbReference type="Gene3D" id="2.10.110.30">
    <property type="match status" value="1"/>
</dbReference>
<dbReference type="GO" id="GO:0000151">
    <property type="term" value="C:ubiquitin ligase complex"/>
    <property type="evidence" value="ECO:0007669"/>
    <property type="project" value="TreeGrafter"/>
</dbReference>
<dbReference type="InterPro" id="IPR039164">
    <property type="entry name" value="UBR1-like"/>
</dbReference>
<evidence type="ECO:0000256" key="9">
    <source>
        <dbReference type="PROSITE-ProRule" id="PRU00508"/>
    </source>
</evidence>
<comment type="pathway">
    <text evidence="2 10">Protein modification; protein ubiquitination.</text>
</comment>
<dbReference type="EC" id="2.3.2.27" evidence="10"/>
<evidence type="ECO:0000256" key="8">
    <source>
        <dbReference type="ARBA" id="ARBA00046341"/>
    </source>
</evidence>
<evidence type="ECO:0000256" key="5">
    <source>
        <dbReference type="ARBA" id="ARBA00022771"/>
    </source>
</evidence>
<gene>
    <name evidence="12" type="ORF">CXQ85_003059</name>
</gene>
<dbReference type="GeneID" id="37008390"/>
<evidence type="ECO:0000256" key="3">
    <source>
        <dbReference type="ARBA" id="ARBA00022679"/>
    </source>
</evidence>
<keyword evidence="5 10" id="KW-0863">Zinc-finger</keyword>
<evidence type="ECO:0000313" key="12">
    <source>
        <dbReference type="EMBL" id="PVH23325.1"/>
    </source>
</evidence>
<dbReference type="VEuPathDB" id="FungiDB:CXQ85_003059"/>
<keyword evidence="4 10" id="KW-0479">Metal-binding</keyword>
<sequence>MDELKRYLVELSNYFCFKDLRAIKVNIYRALYWAVTNNGEFIKEIFPAITEDQKADLKDFKWDPNSAHDRKERQFYTNFDVGEYSHPRDQICGYSFKEGDTIYRCEECAYDETCVLCAHCFNKDDHFDHNVSFTYASSGNEGMCDCGDDSAFVRQLNCGCQETLSLNPGFQKVIHELLRTVFSYSLDVTNFSITPLRFIQQNLGDPASCAFDTKKLSDYGSLSVEEYGAIDLNSDESWYLVLWNDENHNFEEAQTAIRAATGVSNTVAERMARLINSSGRAVLREASHPSELKNSQRSAGADGLVSTILSRRDYVREMIVDTIFNWVSEIISFPGNSAFREECKRQLSAVLLEPGFQFTKSLSSVQFHGNELHLREECSRSGIIMDGTLEDLSPVVLEQDNFSLDSRLDDLLKPDLSKRRSNSRLQKRMRKIILSLIGGDRDSKAMFAKQYIECYPQLLLISALSDREETLSCMDHIRVQLFTCPKTNQMITESNSLPLIVSPLCWLIENFATTTTSPSGFPNIKEIIYDLRSKREKSAIERAITSGINDLTHVLGKNMSPNIASHVMEHGNYYHLLLLMKYFQGSSSITRKLGDHVGQELLKDVLVFLQRAVPIYYISKSAMQVSNESQKGIAAALSETLRLCAMHQERHEPTDAFSGGFKVSTHQVSLINPINAFLSHLIQFCPHPQLNGNLRSSASTLLYMVDFSLRSIVLVSQVKVGLWIRNGAAVSRQASYYSESTMREMAYIRQMHYIQSAGIYPLGEIAYARDLHLLQTGLIFGDSVKIFDLLIDRWEIKDWYHGKIDTASCVYEERFAYICEQIIRILYQMFTDRTLFHSSSKEEQSQKLIMKISYCLCDEPKSFSDLISDFDEESFDLIDFESNVSKCASLQSPSGLTDSGVYRLKPIFYESLDPLSSYVESSRYDSVAESLVKNLAKSRKVKEDEVVLRPQILQAQSSTIDENLINFFTTKQFAKLVYKLMQESINSTEEIYISQLLHLLHAILLEIEASDQRAVHLEKYIDIPVCDLLLTIAESSMSNSVTVKADFLLTKFIEMDARVTRSLLDCFGENHIQLYKKRKLESASLQSTRRKDSAEKRKSKALRKLAKQQRSFEAQNDIKELSSQPKGSNIRHCVVCGEPESPSELFGILLCCTKNSTFWKVPAFDDDFSHLAFSRYDAQLPQGEGQIYSRGYPYKRMREKGLDSKISATVASSCGHGIHFNCFSNQEGRMKFFPCSLCHNIHHSFLPSFMASSNPDYKLLLTQNPEVQTDGESESNSAKITKQLLNEAYWSDNGRLLRRFVKPVLRSLDKVCADNDSLNRPTDKLPFLSRLIANTVRANEIATRIDGNDGYYNFLDQTSAQLRVTIVSLIQVHSFLSTFIDNGPEPHVQGQSCPEESVFTGMIMNYLKGRGPALHFIQRGFSRLVIFSIFELVNDVRNKHYSTLINQTYQSCFDCNSIESPIKFLRKFLRDMWIEVEKDADDIIKVVSFLIESLETVVLTYLRQCAIFWDLVTGVPSENGYVMSDSIKDLTSVLRSQKQSPTEALSSFFELPSVMSFLEDMASTNPTWTEAAAFFYSYSPYNYYEDKERNRTLLEFPGRVSLIDIPDDYNSCVVDPVYKTKDARYDSICLSCGAYLNSRKALTHHRDCCWMPLYFSPNGNILKMIIQADSTHLNAGIPAPYLTVHGEVKRRGVLGKAYLSHFRYSHINKLWLNSGIHSFIARLFFDGSLPQVFRTDVPILDDGLFEVDEDDLMDGLTFPGE</sequence>
<dbReference type="STRING" id="45357.A0A2V1AZP4"/>